<comment type="caution">
    <text evidence="1">The sequence shown here is derived from an EMBL/GenBank/DDBJ whole genome shotgun (WGS) entry which is preliminary data.</text>
</comment>
<reference evidence="1 2" key="1">
    <citation type="journal article" date="2022" name="DNA Res.">
        <title>Chromosomal-level genome assembly of the orchid tree Bauhinia variegata (Leguminosae; Cercidoideae) supports the allotetraploid origin hypothesis of Bauhinia.</title>
        <authorList>
            <person name="Zhong Y."/>
            <person name="Chen Y."/>
            <person name="Zheng D."/>
            <person name="Pang J."/>
            <person name="Liu Y."/>
            <person name="Luo S."/>
            <person name="Meng S."/>
            <person name="Qian L."/>
            <person name="Wei D."/>
            <person name="Dai S."/>
            <person name="Zhou R."/>
        </authorList>
    </citation>
    <scope>NUCLEOTIDE SEQUENCE [LARGE SCALE GENOMIC DNA]</scope>
    <source>
        <strain evidence="1">BV-YZ2020</strain>
    </source>
</reference>
<organism evidence="1 2">
    <name type="scientific">Bauhinia variegata</name>
    <name type="common">Purple orchid tree</name>
    <name type="synonym">Phanera variegata</name>
    <dbReference type="NCBI Taxonomy" id="167791"/>
    <lineage>
        <taxon>Eukaryota</taxon>
        <taxon>Viridiplantae</taxon>
        <taxon>Streptophyta</taxon>
        <taxon>Embryophyta</taxon>
        <taxon>Tracheophyta</taxon>
        <taxon>Spermatophyta</taxon>
        <taxon>Magnoliopsida</taxon>
        <taxon>eudicotyledons</taxon>
        <taxon>Gunneridae</taxon>
        <taxon>Pentapetalae</taxon>
        <taxon>rosids</taxon>
        <taxon>fabids</taxon>
        <taxon>Fabales</taxon>
        <taxon>Fabaceae</taxon>
        <taxon>Cercidoideae</taxon>
        <taxon>Cercideae</taxon>
        <taxon>Bauhiniinae</taxon>
        <taxon>Bauhinia</taxon>
    </lineage>
</organism>
<proteinExistence type="predicted"/>
<sequence>MEGLSRRSRDTSPDSAKICRVQQKVKPLKKVQVVYYLSRNGLLEHPHYMEITLSPNQPLRLKDVLDRLIALRGSGMPLLYSWSCKRSYKSGYVWYDLSADDVIHPAEGAEYVLKGSQLLQPCSERFQQLHVSSRQISNQDPNSESKRKTMMKYSCSPQREAEEFEEYEEQDEDYEDYAEKTCYTSSTTSTTPHSRCSRGVSTDELDEEHDNIGPQNQVVNNVNPTTKVTVEESLSLPAPPPPLTDSNNSASKRFQDGDSVSGLAPSRNSVLLQLIACGSSAVCKAKNAPCMSNVMRKSAGNSNGNNVNRNAKLSVSEVDMIKYISENPRFGNLQSEEKEYFSGSLVESINEERAVSQLQPVLNKSSSYNERRSSIKDVGIDEVKEEAETEKKGSGVKGKCIPRKKSCALESKKSTRK</sequence>
<dbReference type="EMBL" id="CM039430">
    <property type="protein sequence ID" value="KAI4345217.1"/>
    <property type="molecule type" value="Genomic_DNA"/>
</dbReference>
<dbReference type="Proteomes" id="UP000828941">
    <property type="component" value="Chromosome 5"/>
</dbReference>
<accession>A0ACB9P9Q4</accession>
<evidence type="ECO:0000313" key="1">
    <source>
        <dbReference type="EMBL" id="KAI4345217.1"/>
    </source>
</evidence>
<protein>
    <submittedName>
        <fullName evidence="1">Uncharacterized protein</fullName>
    </submittedName>
</protein>
<evidence type="ECO:0000313" key="2">
    <source>
        <dbReference type="Proteomes" id="UP000828941"/>
    </source>
</evidence>
<name>A0ACB9P9Q4_BAUVA</name>
<keyword evidence="2" id="KW-1185">Reference proteome</keyword>
<gene>
    <name evidence="1" type="ORF">L6164_012359</name>
</gene>